<evidence type="ECO:0000256" key="3">
    <source>
        <dbReference type="ARBA" id="ARBA00023125"/>
    </source>
</evidence>
<dbReference type="SUPFAM" id="SSF46785">
    <property type="entry name" value="Winged helix' DNA-binding domain"/>
    <property type="match status" value="1"/>
</dbReference>
<dbReference type="InterPro" id="IPR036390">
    <property type="entry name" value="WH_DNA-bd_sf"/>
</dbReference>
<dbReference type="EMBL" id="OBEL01000001">
    <property type="protein sequence ID" value="SNZ09318.1"/>
    <property type="molecule type" value="Genomic_DNA"/>
</dbReference>
<proteinExistence type="inferred from homology"/>
<evidence type="ECO:0000256" key="2">
    <source>
        <dbReference type="ARBA" id="ARBA00023015"/>
    </source>
</evidence>
<organism evidence="6 7">
    <name type="scientific">Cohaesibacter gelatinilyticus</name>
    <dbReference type="NCBI Taxonomy" id="372072"/>
    <lineage>
        <taxon>Bacteria</taxon>
        <taxon>Pseudomonadati</taxon>
        <taxon>Pseudomonadota</taxon>
        <taxon>Alphaproteobacteria</taxon>
        <taxon>Hyphomicrobiales</taxon>
        <taxon>Cohaesibacteraceae</taxon>
    </lineage>
</organism>
<dbReference type="GO" id="GO:0043565">
    <property type="term" value="F:sequence-specific DNA binding"/>
    <property type="evidence" value="ECO:0007669"/>
    <property type="project" value="TreeGrafter"/>
</dbReference>
<dbReference type="OrthoDB" id="9786526at2"/>
<dbReference type="PANTHER" id="PTHR30537:SF5">
    <property type="entry name" value="HTH-TYPE TRANSCRIPTIONAL ACTIVATOR TTDR-RELATED"/>
    <property type="match status" value="1"/>
</dbReference>
<dbReference type="Pfam" id="PF03466">
    <property type="entry name" value="LysR_substrate"/>
    <property type="match status" value="1"/>
</dbReference>
<dbReference type="InterPro" id="IPR000847">
    <property type="entry name" value="LysR_HTH_N"/>
</dbReference>
<keyword evidence="7" id="KW-1185">Reference proteome</keyword>
<dbReference type="InterPro" id="IPR036388">
    <property type="entry name" value="WH-like_DNA-bd_sf"/>
</dbReference>
<dbReference type="RefSeq" id="WP_097153096.1">
    <property type="nucleotide sequence ID" value="NZ_OBEL01000001.1"/>
</dbReference>
<keyword evidence="4" id="KW-0804">Transcription</keyword>
<dbReference type="InterPro" id="IPR005119">
    <property type="entry name" value="LysR_subst-bd"/>
</dbReference>
<dbReference type="FunFam" id="3.40.190.290:FF:000001">
    <property type="entry name" value="Transcriptional regulator, LysR family"/>
    <property type="match status" value="1"/>
</dbReference>
<name>A0A285NJ79_9HYPH</name>
<evidence type="ECO:0000313" key="6">
    <source>
        <dbReference type="EMBL" id="SNZ09318.1"/>
    </source>
</evidence>
<dbReference type="PANTHER" id="PTHR30537">
    <property type="entry name" value="HTH-TYPE TRANSCRIPTIONAL REGULATOR"/>
    <property type="match status" value="1"/>
</dbReference>
<dbReference type="SUPFAM" id="SSF53850">
    <property type="entry name" value="Periplasmic binding protein-like II"/>
    <property type="match status" value="1"/>
</dbReference>
<evidence type="ECO:0000256" key="4">
    <source>
        <dbReference type="ARBA" id="ARBA00023163"/>
    </source>
</evidence>
<keyword evidence="3" id="KW-0238">DNA-binding</keyword>
<dbReference type="Proteomes" id="UP000219439">
    <property type="component" value="Unassembled WGS sequence"/>
</dbReference>
<comment type="similarity">
    <text evidence="1">Belongs to the LysR transcriptional regulatory family.</text>
</comment>
<dbReference type="GO" id="GO:0003700">
    <property type="term" value="F:DNA-binding transcription factor activity"/>
    <property type="evidence" value="ECO:0007669"/>
    <property type="project" value="InterPro"/>
</dbReference>
<accession>A0A285NJ79</accession>
<evidence type="ECO:0000256" key="1">
    <source>
        <dbReference type="ARBA" id="ARBA00009437"/>
    </source>
</evidence>
<sequence length="310" mass="34009">MDKLVKLQLFAKVVETHSFTTAANLLGISRTTASKAIAELEQDLKTSLLHRSTRHISPTESGAEYYTRIQSILSDLQEADEAVQSLTGQARGLIRINMPLSFGIRHIGDALTDFMVSHPALKIETHLTDRFVDPIQEGYDLTLRIADLEDSALMSRKLAPIHRVVCTSPDYLAKNGTPQSPKDLGTHNCLHYGNLATGTLWHFSNEKDQQSVRINGILCSNNAEILRLAAIKGQGIVFLPTVLVADDIAAGALVPLLCSYPISPVALYALYSPTKHQSTKLRLLIDFLAKYFTDMGSTVTTLPGNELIQS</sequence>
<dbReference type="Gene3D" id="3.40.190.290">
    <property type="match status" value="1"/>
</dbReference>
<protein>
    <submittedName>
        <fullName evidence="6">Transcriptional regulator, LysR family</fullName>
    </submittedName>
</protein>
<dbReference type="PROSITE" id="PS50931">
    <property type="entry name" value="HTH_LYSR"/>
    <property type="match status" value="1"/>
</dbReference>
<dbReference type="FunFam" id="1.10.10.10:FF:000001">
    <property type="entry name" value="LysR family transcriptional regulator"/>
    <property type="match status" value="1"/>
</dbReference>
<gene>
    <name evidence="6" type="ORF">SAMN06265368_2003</name>
</gene>
<keyword evidence="2" id="KW-0805">Transcription regulation</keyword>
<reference evidence="6 7" key="1">
    <citation type="submission" date="2017-09" db="EMBL/GenBank/DDBJ databases">
        <authorList>
            <person name="Ehlers B."/>
            <person name="Leendertz F.H."/>
        </authorList>
    </citation>
    <scope>NUCLEOTIDE SEQUENCE [LARGE SCALE GENOMIC DNA]</scope>
    <source>
        <strain evidence="6 7">DSM 18289</strain>
    </source>
</reference>
<dbReference type="Pfam" id="PF00126">
    <property type="entry name" value="HTH_1"/>
    <property type="match status" value="1"/>
</dbReference>
<feature type="domain" description="HTH lysR-type" evidence="5">
    <location>
        <begin position="1"/>
        <end position="59"/>
    </location>
</feature>
<dbReference type="Gene3D" id="1.10.10.10">
    <property type="entry name" value="Winged helix-like DNA-binding domain superfamily/Winged helix DNA-binding domain"/>
    <property type="match status" value="1"/>
</dbReference>
<dbReference type="AlphaFoldDB" id="A0A285NJ79"/>
<dbReference type="InterPro" id="IPR058163">
    <property type="entry name" value="LysR-type_TF_proteobact-type"/>
</dbReference>
<dbReference type="CDD" id="cd08422">
    <property type="entry name" value="PBP2_CrgA_like"/>
    <property type="match status" value="1"/>
</dbReference>
<dbReference type="GO" id="GO:0006351">
    <property type="term" value="P:DNA-templated transcription"/>
    <property type="evidence" value="ECO:0007669"/>
    <property type="project" value="TreeGrafter"/>
</dbReference>
<evidence type="ECO:0000259" key="5">
    <source>
        <dbReference type="PROSITE" id="PS50931"/>
    </source>
</evidence>
<evidence type="ECO:0000313" key="7">
    <source>
        <dbReference type="Proteomes" id="UP000219439"/>
    </source>
</evidence>